<feature type="domain" description="RNA polymerase sigma-70 region 2" evidence="5">
    <location>
        <begin position="13"/>
        <end position="78"/>
    </location>
</feature>
<dbReference type="PANTHER" id="PTHR47756:SF2">
    <property type="entry name" value="BLL6612 PROTEIN"/>
    <property type="match status" value="1"/>
</dbReference>
<evidence type="ECO:0000259" key="7">
    <source>
        <dbReference type="Pfam" id="PF20239"/>
    </source>
</evidence>
<dbReference type="Gene3D" id="1.10.1740.10">
    <property type="match status" value="1"/>
</dbReference>
<proteinExistence type="inferred from homology"/>
<gene>
    <name evidence="8" type="ORF">WDU96_12380</name>
</gene>
<dbReference type="InterPro" id="IPR007627">
    <property type="entry name" value="RNA_pol_sigma70_r2"/>
</dbReference>
<dbReference type="InterPro" id="IPR013325">
    <property type="entry name" value="RNA_pol_sigma_r2"/>
</dbReference>
<keyword evidence="3" id="KW-0731">Sigma factor</keyword>
<evidence type="ECO:0000256" key="4">
    <source>
        <dbReference type="ARBA" id="ARBA00023163"/>
    </source>
</evidence>
<evidence type="ECO:0000256" key="2">
    <source>
        <dbReference type="ARBA" id="ARBA00023015"/>
    </source>
</evidence>
<keyword evidence="4" id="KW-0804">Transcription</keyword>
<evidence type="ECO:0000259" key="5">
    <source>
        <dbReference type="Pfam" id="PF04542"/>
    </source>
</evidence>
<dbReference type="PANTHER" id="PTHR47756">
    <property type="entry name" value="BLL6612 PROTEIN-RELATED"/>
    <property type="match status" value="1"/>
</dbReference>
<dbReference type="Pfam" id="PF08281">
    <property type="entry name" value="Sigma70_r4_2"/>
    <property type="match status" value="1"/>
</dbReference>
<dbReference type="NCBIfam" id="TIGR02937">
    <property type="entry name" value="sigma70-ECF"/>
    <property type="match status" value="1"/>
</dbReference>
<comment type="similarity">
    <text evidence="1">Belongs to the sigma-70 factor family. ECF subfamily.</text>
</comment>
<keyword evidence="2" id="KW-0805">Transcription regulation</keyword>
<sequence>MTGTIAEAITRLAREEGGRVVALLTRRFGSLDIADEAVQAALVTAVEAWELSGVPDNPAAWLYTVARNSAIDELRREAAIRRRTLAVASEVLERQSWEAEPSMIEDDHYDGSESLRLMLLCCHPSLDCDSQVALTLRLVGGLTTPEIAAAFLIPEATLAQRIVRAKRKIRAAGIPLSIPASLDQRVGALLGVLYLVFNEGYLSRSREGVRVDLVDEALRLTRHARELLPHNAEVEALLALELYAHARTTSRVDPLGDLVLLTDQDRSAWNVVEISEANGLLRSAMKRLQPGTFQIQAMIAAQHANARTAEGTDWALIAALYTQLRQMAPSPVVALNHAVAVAMADGPLAGLALLEEVDSLQDYHLFHAARGELLLRADQRDLAQDAFVQARALTANAAERRHLERRLSAC</sequence>
<protein>
    <submittedName>
        <fullName evidence="8">Sigma-70 family RNA polymerase sigma factor</fullName>
    </submittedName>
</protein>
<dbReference type="Proteomes" id="UP001368654">
    <property type="component" value="Unassembled WGS sequence"/>
</dbReference>
<organism evidence="8 9">
    <name type="scientific">Microbacterium marmarense</name>
    <dbReference type="NCBI Taxonomy" id="3122051"/>
    <lineage>
        <taxon>Bacteria</taxon>
        <taxon>Bacillati</taxon>
        <taxon>Actinomycetota</taxon>
        <taxon>Actinomycetes</taxon>
        <taxon>Micrococcales</taxon>
        <taxon>Microbacteriaceae</taxon>
        <taxon>Microbacterium</taxon>
    </lineage>
</organism>
<dbReference type="RefSeq" id="WP_337338827.1">
    <property type="nucleotide sequence ID" value="NZ_JBBDGL010000004.1"/>
</dbReference>
<dbReference type="InterPro" id="IPR013249">
    <property type="entry name" value="RNA_pol_sigma70_r4_t2"/>
</dbReference>
<dbReference type="EMBL" id="JBBDGL010000004">
    <property type="protein sequence ID" value="MEJ1156397.1"/>
    <property type="molecule type" value="Genomic_DNA"/>
</dbReference>
<dbReference type="InterPro" id="IPR014284">
    <property type="entry name" value="RNA_pol_sigma-70_dom"/>
</dbReference>
<dbReference type="Gene3D" id="1.10.10.10">
    <property type="entry name" value="Winged helix-like DNA-binding domain superfamily/Winged helix DNA-binding domain"/>
    <property type="match status" value="1"/>
</dbReference>
<evidence type="ECO:0000256" key="3">
    <source>
        <dbReference type="ARBA" id="ARBA00023082"/>
    </source>
</evidence>
<dbReference type="InterPro" id="IPR046531">
    <property type="entry name" value="DUF6596"/>
</dbReference>
<feature type="domain" description="DUF6596" evidence="7">
    <location>
        <begin position="185"/>
        <end position="284"/>
    </location>
</feature>
<evidence type="ECO:0000313" key="9">
    <source>
        <dbReference type="Proteomes" id="UP001368654"/>
    </source>
</evidence>
<evidence type="ECO:0000313" key="8">
    <source>
        <dbReference type="EMBL" id="MEJ1156397.1"/>
    </source>
</evidence>
<dbReference type="SUPFAM" id="SSF88946">
    <property type="entry name" value="Sigma2 domain of RNA polymerase sigma factors"/>
    <property type="match status" value="1"/>
</dbReference>
<evidence type="ECO:0000259" key="6">
    <source>
        <dbReference type="Pfam" id="PF08281"/>
    </source>
</evidence>
<dbReference type="Pfam" id="PF04542">
    <property type="entry name" value="Sigma70_r2"/>
    <property type="match status" value="1"/>
</dbReference>
<dbReference type="Pfam" id="PF20239">
    <property type="entry name" value="DUF6596"/>
    <property type="match status" value="1"/>
</dbReference>
<feature type="domain" description="RNA polymerase sigma factor 70 region 4 type 2" evidence="6">
    <location>
        <begin position="117"/>
        <end position="169"/>
    </location>
</feature>
<dbReference type="SUPFAM" id="SSF88659">
    <property type="entry name" value="Sigma3 and sigma4 domains of RNA polymerase sigma factors"/>
    <property type="match status" value="1"/>
</dbReference>
<dbReference type="InterPro" id="IPR013324">
    <property type="entry name" value="RNA_pol_sigma_r3/r4-like"/>
</dbReference>
<reference evidence="8 9" key="1">
    <citation type="submission" date="2024-02" db="EMBL/GenBank/DDBJ databases">
        <authorList>
            <person name="Saticioglu I.B."/>
        </authorList>
    </citation>
    <scope>NUCLEOTIDE SEQUENCE [LARGE SCALE GENOMIC DNA]</scope>
    <source>
        <strain evidence="8 9">Mu-86</strain>
    </source>
</reference>
<name>A0ABU8LVW6_9MICO</name>
<keyword evidence="9" id="KW-1185">Reference proteome</keyword>
<comment type="caution">
    <text evidence="8">The sequence shown here is derived from an EMBL/GenBank/DDBJ whole genome shotgun (WGS) entry which is preliminary data.</text>
</comment>
<dbReference type="InterPro" id="IPR036388">
    <property type="entry name" value="WH-like_DNA-bd_sf"/>
</dbReference>
<evidence type="ECO:0000256" key="1">
    <source>
        <dbReference type="ARBA" id="ARBA00010641"/>
    </source>
</evidence>
<accession>A0ABU8LVW6</accession>